<protein>
    <submittedName>
        <fullName evidence="1">6776_t:CDS:1</fullName>
    </submittedName>
</protein>
<evidence type="ECO:0000313" key="1">
    <source>
        <dbReference type="EMBL" id="CAG8540483.1"/>
    </source>
</evidence>
<reference evidence="1" key="1">
    <citation type="submission" date="2021-06" db="EMBL/GenBank/DDBJ databases">
        <authorList>
            <person name="Kallberg Y."/>
            <person name="Tangrot J."/>
            <person name="Rosling A."/>
        </authorList>
    </citation>
    <scope>NUCLEOTIDE SEQUENCE</scope>
    <source>
        <strain evidence="1">28 12/20/2015</strain>
    </source>
</reference>
<sequence length="303" mass="33423">MASMILPDIVDPLNPDHEEELLSFSQPPRFFNSDDNDVIDNVDYYSSGSEESDIDVDYMYAPFGRPPSRLGNHSDSMGSGSKKSRRKSSTTSLTRLKVDNSFLKNQNIKLLLELEHSRLTIQALKNIVNQKESTLQGYRNENQKAILKIRVLEALIFSKHAKDGSIIIRSSGGGSVNENGLSTNDKIANDSKSRGGMPRLIKFKTGDLIQTLASCRPTSTKNGYDFSPPSTPIPFDKNEISDGDNGEESDVDEVCENLDGNSIDEKLQRQRRLGQGLLSKIFSSSTFPSSITITPAARGSLSR</sequence>
<proteinExistence type="predicted"/>
<name>A0ACA9LN26_9GLOM</name>
<gene>
    <name evidence="1" type="ORF">SPELUC_LOCUS4782</name>
</gene>
<dbReference type="EMBL" id="CAJVPW010004426">
    <property type="protein sequence ID" value="CAG8540483.1"/>
    <property type="molecule type" value="Genomic_DNA"/>
</dbReference>
<accession>A0ACA9LN26</accession>
<dbReference type="Proteomes" id="UP000789366">
    <property type="component" value="Unassembled WGS sequence"/>
</dbReference>
<keyword evidence="2" id="KW-1185">Reference proteome</keyword>
<evidence type="ECO:0000313" key="2">
    <source>
        <dbReference type="Proteomes" id="UP000789366"/>
    </source>
</evidence>
<comment type="caution">
    <text evidence="1">The sequence shown here is derived from an EMBL/GenBank/DDBJ whole genome shotgun (WGS) entry which is preliminary data.</text>
</comment>
<organism evidence="1 2">
    <name type="scientific">Cetraspora pellucida</name>
    <dbReference type="NCBI Taxonomy" id="1433469"/>
    <lineage>
        <taxon>Eukaryota</taxon>
        <taxon>Fungi</taxon>
        <taxon>Fungi incertae sedis</taxon>
        <taxon>Mucoromycota</taxon>
        <taxon>Glomeromycotina</taxon>
        <taxon>Glomeromycetes</taxon>
        <taxon>Diversisporales</taxon>
        <taxon>Gigasporaceae</taxon>
        <taxon>Cetraspora</taxon>
    </lineage>
</organism>